<feature type="compositionally biased region" description="Acidic residues" evidence="8">
    <location>
        <begin position="259"/>
        <end position="272"/>
    </location>
</feature>
<dbReference type="PANTHER" id="PTHR31272">
    <property type="entry name" value="CYTOCHROME C-TYPE BIOGENESIS PROTEIN HI_1454-RELATED"/>
    <property type="match status" value="1"/>
</dbReference>
<feature type="transmembrane region" description="Helical" evidence="9">
    <location>
        <begin position="58"/>
        <end position="82"/>
    </location>
</feature>
<dbReference type="OrthoDB" id="9809733at2"/>
<dbReference type="InterPro" id="IPR013766">
    <property type="entry name" value="Thioredoxin_domain"/>
</dbReference>
<dbReference type="SUPFAM" id="SSF52833">
    <property type="entry name" value="Thioredoxin-like"/>
    <property type="match status" value="1"/>
</dbReference>
<feature type="transmembrane region" description="Helical" evidence="9">
    <location>
        <begin position="168"/>
        <end position="188"/>
    </location>
</feature>
<dbReference type="InterPro" id="IPR003834">
    <property type="entry name" value="Cyt_c_assmbl_TM_dom"/>
</dbReference>
<feature type="transmembrane region" description="Helical" evidence="9">
    <location>
        <begin position="6"/>
        <end position="32"/>
    </location>
</feature>
<evidence type="ECO:0000256" key="5">
    <source>
        <dbReference type="ARBA" id="ARBA00022748"/>
    </source>
</evidence>
<feature type="domain" description="Thioredoxin" evidence="10">
    <location>
        <begin position="272"/>
        <end position="416"/>
    </location>
</feature>
<keyword evidence="3" id="KW-1003">Cell membrane</keyword>
<dbReference type="Proteomes" id="UP001142078">
    <property type="component" value="Unassembled WGS sequence"/>
</dbReference>
<keyword evidence="4 9" id="KW-0812">Transmembrane</keyword>
<dbReference type="InterPro" id="IPR051790">
    <property type="entry name" value="Cytochrome_c-biogenesis_DsbD"/>
</dbReference>
<dbReference type="GO" id="GO:0017004">
    <property type="term" value="P:cytochrome complex assembly"/>
    <property type="evidence" value="ECO:0007669"/>
    <property type="project" value="UniProtKB-KW"/>
</dbReference>
<gene>
    <name evidence="11" type="ORF">NSA23_08285</name>
</gene>
<evidence type="ECO:0000313" key="12">
    <source>
        <dbReference type="Proteomes" id="UP001142078"/>
    </source>
</evidence>
<evidence type="ECO:0000256" key="3">
    <source>
        <dbReference type="ARBA" id="ARBA00022475"/>
    </source>
</evidence>
<dbReference type="Pfam" id="PF02683">
    <property type="entry name" value="DsbD_TM"/>
    <property type="match status" value="1"/>
</dbReference>
<feature type="transmembrane region" description="Helical" evidence="9">
    <location>
        <begin position="88"/>
        <end position="110"/>
    </location>
</feature>
<keyword evidence="5" id="KW-0201">Cytochrome c-type biogenesis</keyword>
<comment type="caution">
    <text evidence="11">The sequence shown here is derived from an EMBL/GenBank/DDBJ whole genome shotgun (WGS) entry which is preliminary data.</text>
</comment>
<name>A0A9X2S7G3_9FIRM</name>
<dbReference type="CDD" id="cd02966">
    <property type="entry name" value="TlpA_like_family"/>
    <property type="match status" value="1"/>
</dbReference>
<dbReference type="InterPro" id="IPR013740">
    <property type="entry name" value="Redoxin"/>
</dbReference>
<dbReference type="AlphaFoldDB" id="A0A9X2S7G3"/>
<reference evidence="11" key="1">
    <citation type="submission" date="2022-07" db="EMBL/GenBank/DDBJ databases">
        <title>Enhanced cultured diversity of the mouse gut microbiota enables custom-made synthetic communities.</title>
        <authorList>
            <person name="Afrizal A."/>
        </authorList>
    </citation>
    <scope>NUCLEOTIDE SEQUENCE</scope>
    <source>
        <strain evidence="11">DSM 29482</strain>
    </source>
</reference>
<dbReference type="PROSITE" id="PS51352">
    <property type="entry name" value="THIOREDOXIN_2"/>
    <property type="match status" value="1"/>
</dbReference>
<feature type="transmembrane region" description="Helical" evidence="9">
    <location>
        <begin position="131"/>
        <end position="156"/>
    </location>
</feature>
<feature type="transmembrane region" description="Helical" evidence="9">
    <location>
        <begin position="208"/>
        <end position="225"/>
    </location>
</feature>
<dbReference type="EMBL" id="JANJZL010000004">
    <property type="protein sequence ID" value="MCR2044116.1"/>
    <property type="molecule type" value="Genomic_DNA"/>
</dbReference>
<keyword evidence="7 9" id="KW-0472">Membrane</keyword>
<dbReference type="RefSeq" id="WP_042682893.1">
    <property type="nucleotide sequence ID" value="NZ_CABKTM010000049.1"/>
</dbReference>
<protein>
    <submittedName>
        <fullName evidence="11">Redoxin family protein</fullName>
    </submittedName>
</protein>
<proteinExistence type="inferred from homology"/>
<dbReference type="PROSITE" id="PS00194">
    <property type="entry name" value="THIOREDOXIN_1"/>
    <property type="match status" value="1"/>
</dbReference>
<dbReference type="InterPro" id="IPR036249">
    <property type="entry name" value="Thioredoxin-like_sf"/>
</dbReference>
<keyword evidence="12" id="KW-1185">Reference proteome</keyword>
<dbReference type="Pfam" id="PF08534">
    <property type="entry name" value="Redoxin"/>
    <property type="match status" value="1"/>
</dbReference>
<evidence type="ECO:0000313" key="11">
    <source>
        <dbReference type="EMBL" id="MCR2044116.1"/>
    </source>
</evidence>
<keyword evidence="6 9" id="KW-1133">Transmembrane helix</keyword>
<evidence type="ECO:0000256" key="9">
    <source>
        <dbReference type="SAM" id="Phobius"/>
    </source>
</evidence>
<evidence type="ECO:0000256" key="6">
    <source>
        <dbReference type="ARBA" id="ARBA00022989"/>
    </source>
</evidence>
<comment type="subcellular location">
    <subcellularLocation>
        <location evidence="1">Cell membrane</location>
        <topology evidence="1">Multi-pass membrane protein</topology>
    </subcellularLocation>
</comment>
<sequence length="416" mass="46582">MEHMNLLVVFLEGILSLFSPCVLSILPIYLAILSGSSVKNLKDGEVSLKNSPLIKNTILFILGISTTFFILGSSINILNQFFTTNKEILSTIGGILIIIMGLFYMGYLNLPFLQKEKKFNLEVNEMKPWTAYLLGFTFSFGWSPCIGPMLASALIMASNSDSALMGNLLILIYTIGFTLPFIIIAIFYDKLFKYVDKVKLHMKTIQKIGGTILLITGLIMTLGGTDKIAGYFKKSEENPKEYSEKVNDNNDNQNISTGEVDEDSKNEENLDKEDEMLAPDFTLVDQYGETHTLSDYKGKVIFLNFWATWCPPCRIEMPDIEAIYKENNENAEDVIILGVAGPNLGREGSEKEITNFLKSEGYTYPVVFDDTGEIMVEYNIQAFPSTFIIDKNGNIKDFVPGAMDKEDMEALINNAK</sequence>
<dbReference type="PANTHER" id="PTHR31272:SF4">
    <property type="entry name" value="CYTOCHROME C-TYPE BIOGENESIS PROTEIN HI_1454-RELATED"/>
    <property type="match status" value="1"/>
</dbReference>
<evidence type="ECO:0000256" key="1">
    <source>
        <dbReference type="ARBA" id="ARBA00004651"/>
    </source>
</evidence>
<evidence type="ECO:0000256" key="4">
    <source>
        <dbReference type="ARBA" id="ARBA00022692"/>
    </source>
</evidence>
<dbReference type="GO" id="GO:0016491">
    <property type="term" value="F:oxidoreductase activity"/>
    <property type="evidence" value="ECO:0007669"/>
    <property type="project" value="InterPro"/>
</dbReference>
<dbReference type="GO" id="GO:0005886">
    <property type="term" value="C:plasma membrane"/>
    <property type="evidence" value="ECO:0007669"/>
    <property type="project" value="UniProtKB-SubCell"/>
</dbReference>
<evidence type="ECO:0000256" key="8">
    <source>
        <dbReference type="SAM" id="MobiDB-lite"/>
    </source>
</evidence>
<comment type="similarity">
    <text evidence="2">Belongs to the DsbD family.</text>
</comment>
<dbReference type="InterPro" id="IPR017937">
    <property type="entry name" value="Thioredoxin_CS"/>
</dbReference>
<evidence type="ECO:0000256" key="2">
    <source>
        <dbReference type="ARBA" id="ARBA00006143"/>
    </source>
</evidence>
<feature type="region of interest" description="Disordered" evidence="8">
    <location>
        <begin position="239"/>
        <end position="272"/>
    </location>
</feature>
<evidence type="ECO:0000259" key="10">
    <source>
        <dbReference type="PROSITE" id="PS51352"/>
    </source>
</evidence>
<evidence type="ECO:0000256" key="7">
    <source>
        <dbReference type="ARBA" id="ARBA00023136"/>
    </source>
</evidence>
<organism evidence="11 12">
    <name type="scientific">Anaerosalibacter massiliensis</name>
    <dbReference type="NCBI Taxonomy" id="1347392"/>
    <lineage>
        <taxon>Bacteria</taxon>
        <taxon>Bacillati</taxon>
        <taxon>Bacillota</taxon>
        <taxon>Tissierellia</taxon>
        <taxon>Tissierellales</taxon>
        <taxon>Sporanaerobacteraceae</taxon>
        <taxon>Anaerosalibacter</taxon>
    </lineage>
</organism>
<accession>A0A9X2S7G3</accession>
<feature type="compositionally biased region" description="Basic and acidic residues" evidence="8">
    <location>
        <begin position="239"/>
        <end position="248"/>
    </location>
</feature>
<dbReference type="Gene3D" id="3.40.30.10">
    <property type="entry name" value="Glutaredoxin"/>
    <property type="match status" value="1"/>
</dbReference>